<dbReference type="Proteomes" id="UP000028990">
    <property type="component" value="Unassembled WGS sequence"/>
</dbReference>
<feature type="compositionally biased region" description="Polar residues" evidence="1">
    <location>
        <begin position="22"/>
        <end position="32"/>
    </location>
</feature>
<name>A0A091DR39_FUKDA</name>
<accession>A0A091DR39</accession>
<sequence length="283" mass="31003">MGVGALDNWNELRLPGPGRSPLYSTSNTDQQKVSTATAASRATVRGGARRNEPTAPQGKGRNKRERESPSVTDESDCSPLSLGFSSYLLSRWRNSSEPQKSCGVENYLWVSELVQAGSSHHSGSQCVLVEPAVTWFELPKAWHLFCSRQDAARKEPRCPKASLEKARMAGSWQHPGVDRKTPIKALPAWGLGEWRDGLSELQPTHMAICTNPEGVPVECGALHLWLGVLLALGVQRPVFAAEPRCAEVQQTPSGALEQPKACWEQEGVSQCTQQTWRCFASDL</sequence>
<reference evidence="2 3" key="1">
    <citation type="submission" date="2013-11" db="EMBL/GenBank/DDBJ databases">
        <title>The Damaraland mole rat (Fukomys damarensis) genome and evolution of African mole rats.</title>
        <authorList>
            <person name="Gladyshev V.N."/>
            <person name="Fang X."/>
        </authorList>
    </citation>
    <scope>NUCLEOTIDE SEQUENCE [LARGE SCALE GENOMIC DNA]</scope>
    <source>
        <tissue evidence="2">Liver</tissue>
    </source>
</reference>
<dbReference type="EMBL" id="KN121930">
    <property type="protein sequence ID" value="KFO34614.1"/>
    <property type="molecule type" value="Genomic_DNA"/>
</dbReference>
<proteinExistence type="predicted"/>
<keyword evidence="3" id="KW-1185">Reference proteome</keyword>
<gene>
    <name evidence="2" type="ORF">H920_03982</name>
</gene>
<organism evidence="2 3">
    <name type="scientific">Fukomys damarensis</name>
    <name type="common">Damaraland mole rat</name>
    <name type="synonym">Cryptomys damarensis</name>
    <dbReference type="NCBI Taxonomy" id="885580"/>
    <lineage>
        <taxon>Eukaryota</taxon>
        <taxon>Metazoa</taxon>
        <taxon>Chordata</taxon>
        <taxon>Craniata</taxon>
        <taxon>Vertebrata</taxon>
        <taxon>Euteleostomi</taxon>
        <taxon>Mammalia</taxon>
        <taxon>Eutheria</taxon>
        <taxon>Euarchontoglires</taxon>
        <taxon>Glires</taxon>
        <taxon>Rodentia</taxon>
        <taxon>Hystricomorpha</taxon>
        <taxon>Bathyergidae</taxon>
        <taxon>Fukomys</taxon>
    </lineage>
</organism>
<protein>
    <submittedName>
        <fullName evidence="2">Uncharacterized protein</fullName>
    </submittedName>
</protein>
<feature type="compositionally biased region" description="Low complexity" evidence="1">
    <location>
        <begin position="33"/>
        <end position="46"/>
    </location>
</feature>
<evidence type="ECO:0000256" key="1">
    <source>
        <dbReference type="SAM" id="MobiDB-lite"/>
    </source>
</evidence>
<evidence type="ECO:0000313" key="3">
    <source>
        <dbReference type="Proteomes" id="UP000028990"/>
    </source>
</evidence>
<feature type="region of interest" description="Disordered" evidence="1">
    <location>
        <begin position="1"/>
        <end position="78"/>
    </location>
</feature>
<evidence type="ECO:0000313" key="2">
    <source>
        <dbReference type="EMBL" id="KFO34614.1"/>
    </source>
</evidence>
<dbReference type="AlphaFoldDB" id="A0A091DR39"/>